<dbReference type="Proteomes" id="UP000011724">
    <property type="component" value="Chromosome"/>
</dbReference>
<keyword evidence="2" id="KW-1185">Reference proteome</keyword>
<reference evidence="1 2" key="1">
    <citation type="journal article" date="2013" name="PLoS ONE">
        <title>The first genomic and proteomic characterization of a deep-sea sulfate reducer: insights into the piezophilic lifestyle of Desulfovibrio piezophilus.</title>
        <authorList>
            <person name="Pradel N."/>
            <person name="Ji B."/>
            <person name="Gimenez G."/>
            <person name="Talla E."/>
            <person name="Lenoble P."/>
            <person name="Garel M."/>
            <person name="Tamburini C."/>
            <person name="Fourquet P."/>
            <person name="Lebrun R."/>
            <person name="Bertin P."/>
            <person name="Denis Y."/>
            <person name="Pophillat M."/>
            <person name="Barbe V."/>
            <person name="Ollivier B."/>
            <person name="Dolla A."/>
        </authorList>
    </citation>
    <scope>NUCLEOTIDE SEQUENCE [LARGE SCALE GENOMIC DNA]</scope>
    <source>
        <strain evidence="2">DSM 10523 / SB164P1</strain>
    </source>
</reference>
<evidence type="ECO:0000313" key="1">
    <source>
        <dbReference type="EMBL" id="CCH47326.1"/>
    </source>
</evidence>
<protein>
    <submittedName>
        <fullName evidence="1">Uncharacterized protein</fullName>
    </submittedName>
</protein>
<reference evidence="2" key="2">
    <citation type="journal article" date="2013" name="Stand. Genomic Sci.">
        <title>Complete genome sequence of Desulfocapsa sulfexigens, a marine deltaproteobacterium specialized in disproportionating inorganic sulfur compounds.</title>
        <authorList>
            <person name="Finster K.W."/>
            <person name="Kjeldsen K.U."/>
            <person name="Kube M."/>
            <person name="Reinhardt R."/>
            <person name="Mussmann M."/>
            <person name="Amann R."/>
            <person name="Schreiber L."/>
        </authorList>
    </citation>
    <scope>NUCLEOTIDE SEQUENCE [LARGE SCALE GENOMIC DNA]</scope>
    <source>
        <strain evidence="2">DSM 10523 / SB164P1</strain>
    </source>
</reference>
<dbReference type="AlphaFoldDB" id="M1WJ59"/>
<proteinExistence type="predicted"/>
<name>M1WJ59_PSEP2</name>
<dbReference type="HOGENOM" id="CLU_3420918_0_0_7"/>
<sequence length="24" mass="2933">MDFDYLFYNHSNVLTIDETQHTTK</sequence>
<dbReference type="KEGG" id="dpi:BN4_10086"/>
<gene>
    <name evidence="1" type="ordered locus">BN4_10086</name>
</gene>
<organism evidence="1 2">
    <name type="scientific">Pseudodesulfovibrio piezophilus (strain DSM 21447 / JCM 15486 / C1TLV30)</name>
    <name type="common">Desulfovibrio piezophilus</name>
    <dbReference type="NCBI Taxonomy" id="1322246"/>
    <lineage>
        <taxon>Bacteria</taxon>
        <taxon>Pseudomonadati</taxon>
        <taxon>Thermodesulfobacteriota</taxon>
        <taxon>Desulfovibrionia</taxon>
        <taxon>Desulfovibrionales</taxon>
        <taxon>Desulfovibrionaceae</taxon>
    </lineage>
</organism>
<evidence type="ECO:0000313" key="2">
    <source>
        <dbReference type="Proteomes" id="UP000011724"/>
    </source>
</evidence>
<dbReference type="EMBL" id="FO203427">
    <property type="protein sequence ID" value="CCH47326.1"/>
    <property type="molecule type" value="Genomic_DNA"/>
</dbReference>
<accession>M1WJ59</accession>